<sequence length="95" mass="10677">VFDQAMSSYSIIVMTKRLEIYDGFEGIKSVVDVGGGTGAILNMIISKYPSIKAINFDLPHVIQHAPSYPGNYLKKPECQRKRKQNPTSILVSYWI</sequence>
<keyword evidence="3" id="KW-0949">S-adenosyl-L-methionine</keyword>
<organism evidence="5 6">
    <name type="scientific">Erythranthe guttata</name>
    <name type="common">Yellow monkey flower</name>
    <name type="synonym">Mimulus guttatus</name>
    <dbReference type="NCBI Taxonomy" id="4155"/>
    <lineage>
        <taxon>Eukaryota</taxon>
        <taxon>Viridiplantae</taxon>
        <taxon>Streptophyta</taxon>
        <taxon>Embryophyta</taxon>
        <taxon>Tracheophyta</taxon>
        <taxon>Spermatophyta</taxon>
        <taxon>Magnoliopsida</taxon>
        <taxon>eudicotyledons</taxon>
        <taxon>Gunneridae</taxon>
        <taxon>Pentapetalae</taxon>
        <taxon>asterids</taxon>
        <taxon>lamiids</taxon>
        <taxon>Lamiales</taxon>
        <taxon>Phrymaceae</taxon>
        <taxon>Erythranthe</taxon>
    </lineage>
</organism>
<dbReference type="InterPro" id="IPR016461">
    <property type="entry name" value="COMT-like"/>
</dbReference>
<gene>
    <name evidence="5" type="ORF">MIMGU_mgv1a022164mg</name>
</gene>
<reference evidence="5 6" key="1">
    <citation type="journal article" date="2013" name="Proc. Natl. Acad. Sci. U.S.A.">
        <title>Fine-scale variation in meiotic recombination in Mimulus inferred from population shotgun sequencing.</title>
        <authorList>
            <person name="Hellsten U."/>
            <person name="Wright K.M."/>
            <person name="Jenkins J."/>
            <person name="Shu S."/>
            <person name="Yuan Y."/>
            <person name="Wessler S.R."/>
            <person name="Schmutz J."/>
            <person name="Willis J.H."/>
            <person name="Rokhsar D.S."/>
        </authorList>
    </citation>
    <scope>NUCLEOTIDE SEQUENCE [LARGE SCALE GENOMIC DNA]</scope>
    <source>
        <strain evidence="6">cv. DUN x IM62</strain>
    </source>
</reference>
<feature type="non-terminal residue" evidence="5">
    <location>
        <position position="1"/>
    </location>
</feature>
<name>A0A022QCL5_ERYGU</name>
<dbReference type="Gene3D" id="3.40.50.150">
    <property type="entry name" value="Vaccinia Virus protein VP39"/>
    <property type="match status" value="1"/>
</dbReference>
<evidence type="ECO:0000313" key="6">
    <source>
        <dbReference type="Proteomes" id="UP000030748"/>
    </source>
</evidence>
<evidence type="ECO:0000256" key="2">
    <source>
        <dbReference type="ARBA" id="ARBA00022679"/>
    </source>
</evidence>
<dbReference type="GO" id="GO:0008171">
    <property type="term" value="F:O-methyltransferase activity"/>
    <property type="evidence" value="ECO:0007669"/>
    <property type="project" value="InterPro"/>
</dbReference>
<dbReference type="InterPro" id="IPR001077">
    <property type="entry name" value="COMT_C"/>
</dbReference>
<evidence type="ECO:0000259" key="4">
    <source>
        <dbReference type="Pfam" id="PF00891"/>
    </source>
</evidence>
<dbReference type="STRING" id="4155.A0A022QCL5"/>
<feature type="domain" description="O-methyltransferase C-terminal" evidence="4">
    <location>
        <begin position="2"/>
        <end position="68"/>
    </location>
</feature>
<dbReference type="InterPro" id="IPR029063">
    <property type="entry name" value="SAM-dependent_MTases_sf"/>
</dbReference>
<evidence type="ECO:0000256" key="1">
    <source>
        <dbReference type="ARBA" id="ARBA00022603"/>
    </source>
</evidence>
<keyword evidence="6" id="KW-1185">Reference proteome</keyword>
<proteinExistence type="predicted"/>
<dbReference type="EMBL" id="KI632130">
    <property type="protein sequence ID" value="EYU24255.1"/>
    <property type="molecule type" value="Genomic_DNA"/>
</dbReference>
<dbReference type="AlphaFoldDB" id="A0A022QCL5"/>
<dbReference type="PANTHER" id="PTHR11746">
    <property type="entry name" value="O-METHYLTRANSFERASE"/>
    <property type="match status" value="1"/>
</dbReference>
<accession>A0A022QCL5</accession>
<dbReference type="SUPFAM" id="SSF53335">
    <property type="entry name" value="S-adenosyl-L-methionine-dependent methyltransferases"/>
    <property type="match status" value="1"/>
</dbReference>
<protein>
    <recommendedName>
        <fullName evidence="4">O-methyltransferase C-terminal domain-containing protein</fullName>
    </recommendedName>
</protein>
<keyword evidence="2" id="KW-0808">Transferase</keyword>
<evidence type="ECO:0000256" key="3">
    <source>
        <dbReference type="ARBA" id="ARBA00022691"/>
    </source>
</evidence>
<evidence type="ECO:0000313" key="5">
    <source>
        <dbReference type="EMBL" id="EYU24255.1"/>
    </source>
</evidence>
<dbReference type="Proteomes" id="UP000030748">
    <property type="component" value="Unassembled WGS sequence"/>
</dbReference>
<keyword evidence="1" id="KW-0489">Methyltransferase</keyword>
<dbReference type="GO" id="GO:0032259">
    <property type="term" value="P:methylation"/>
    <property type="evidence" value="ECO:0007669"/>
    <property type="project" value="UniProtKB-KW"/>
</dbReference>
<dbReference type="PROSITE" id="PS51683">
    <property type="entry name" value="SAM_OMT_II"/>
    <property type="match status" value="1"/>
</dbReference>
<dbReference type="Pfam" id="PF00891">
    <property type="entry name" value="Methyltransf_2"/>
    <property type="match status" value="1"/>
</dbReference>